<sequence>MRNFSISSFVLHVVGTLAAPAEKASKVKSQYAYNLADLGQTPFPNTVYELLIVSNGTVVAVFRQGPARVTQKHYEEFNWITEMAFGNRDKEHEFIKRMA</sequence>
<evidence type="ECO:0000313" key="2">
    <source>
        <dbReference type="EMBL" id="GJC90984.1"/>
    </source>
</evidence>
<keyword evidence="3" id="KW-1185">Reference proteome</keyword>
<evidence type="ECO:0000313" key="3">
    <source>
        <dbReference type="Proteomes" id="UP001055172"/>
    </source>
</evidence>
<feature type="signal peptide" evidence="1">
    <location>
        <begin position="1"/>
        <end position="18"/>
    </location>
</feature>
<evidence type="ECO:0000256" key="1">
    <source>
        <dbReference type="SAM" id="SignalP"/>
    </source>
</evidence>
<proteinExistence type="predicted"/>
<keyword evidence="1" id="KW-0732">Signal</keyword>
<organism evidence="2 3">
    <name type="scientific">Colletotrichum liriopes</name>
    <dbReference type="NCBI Taxonomy" id="708192"/>
    <lineage>
        <taxon>Eukaryota</taxon>
        <taxon>Fungi</taxon>
        <taxon>Dikarya</taxon>
        <taxon>Ascomycota</taxon>
        <taxon>Pezizomycotina</taxon>
        <taxon>Sordariomycetes</taxon>
        <taxon>Hypocreomycetidae</taxon>
        <taxon>Glomerellales</taxon>
        <taxon>Glomerellaceae</taxon>
        <taxon>Colletotrichum</taxon>
        <taxon>Colletotrichum spaethianum species complex</taxon>
    </lineage>
</organism>
<comment type="caution">
    <text evidence="2">The sequence shown here is derived from an EMBL/GenBank/DDBJ whole genome shotgun (WGS) entry which is preliminary data.</text>
</comment>
<dbReference type="Proteomes" id="UP001055172">
    <property type="component" value="Unassembled WGS sequence"/>
</dbReference>
<accession>A0AA37M032</accession>
<gene>
    <name evidence="2" type="ORF">ColLi_13822</name>
</gene>
<dbReference type="AlphaFoldDB" id="A0AA37M032"/>
<feature type="chain" id="PRO_5041315762" evidence="1">
    <location>
        <begin position="19"/>
        <end position="99"/>
    </location>
</feature>
<protein>
    <submittedName>
        <fullName evidence="2">Uncharacterized protein</fullName>
    </submittedName>
</protein>
<name>A0AA37M032_9PEZI</name>
<reference evidence="2 3" key="1">
    <citation type="submission" date="2021-07" db="EMBL/GenBank/DDBJ databases">
        <title>Genome data of Colletotrichum spaethianum.</title>
        <authorList>
            <person name="Utami Y.D."/>
            <person name="Hiruma K."/>
        </authorList>
    </citation>
    <scope>NUCLEOTIDE SEQUENCE [LARGE SCALE GENOMIC DNA]</scope>
    <source>
        <strain evidence="2 3">MAFF 242679</strain>
    </source>
</reference>
<dbReference type="EMBL" id="BPPX01000064">
    <property type="protein sequence ID" value="GJC90984.1"/>
    <property type="molecule type" value="Genomic_DNA"/>
</dbReference>